<proteinExistence type="predicted"/>
<dbReference type="InterPro" id="IPR001179">
    <property type="entry name" value="PPIase_FKBP_dom"/>
</dbReference>
<dbReference type="Pfam" id="PF00254">
    <property type="entry name" value="FKBP_C"/>
    <property type="match status" value="1"/>
</dbReference>
<evidence type="ECO:0000259" key="7">
    <source>
        <dbReference type="PROSITE" id="PS50059"/>
    </source>
</evidence>
<accession>A0AAE0CA03</accession>
<dbReference type="PANTHER" id="PTHR45779">
    <property type="entry name" value="PEPTIDYLPROLYL ISOMERASE"/>
    <property type="match status" value="1"/>
</dbReference>
<dbReference type="PROSITE" id="PS51257">
    <property type="entry name" value="PROKAR_LIPOPROTEIN"/>
    <property type="match status" value="1"/>
</dbReference>
<dbReference type="FunFam" id="3.10.50.40:FF:000006">
    <property type="entry name" value="Peptidyl-prolyl cis-trans isomerase"/>
    <property type="match status" value="1"/>
</dbReference>
<feature type="chain" id="PRO_5042264209" description="peptidylprolyl isomerase" evidence="6">
    <location>
        <begin position="27"/>
        <end position="149"/>
    </location>
</feature>
<evidence type="ECO:0000256" key="1">
    <source>
        <dbReference type="ARBA" id="ARBA00000971"/>
    </source>
</evidence>
<dbReference type="PROSITE" id="PS50059">
    <property type="entry name" value="FKBP_PPIASE"/>
    <property type="match status" value="1"/>
</dbReference>
<dbReference type="InterPro" id="IPR046357">
    <property type="entry name" value="PPIase_dom_sf"/>
</dbReference>
<dbReference type="PANTHER" id="PTHR45779:SF7">
    <property type="entry name" value="PEPTIDYLPROLYL ISOMERASE"/>
    <property type="match status" value="1"/>
</dbReference>
<sequence>MTNYNVRIVLLAAACLFLIACPEIEAKKRKQAKPVQELGIETLEKPKTCSLKTKRGDKLTMHYTGTLADGTKFDSSLDRKRPFDFTLGSGQVIKGWDQGLEGMCVGEKRKLIIPSHLGYGDAGAGGVIPPKATLTFEVELLRINGKDEL</sequence>
<dbReference type="InterPro" id="IPR044609">
    <property type="entry name" value="FKBP2/11"/>
</dbReference>
<evidence type="ECO:0000256" key="2">
    <source>
        <dbReference type="ARBA" id="ARBA00013194"/>
    </source>
</evidence>
<protein>
    <recommendedName>
        <fullName evidence="2 5">peptidylprolyl isomerase</fullName>
        <ecNumber evidence="2 5">5.2.1.8</ecNumber>
    </recommendedName>
</protein>
<keyword evidence="3 5" id="KW-0697">Rotamase</keyword>
<evidence type="ECO:0000256" key="5">
    <source>
        <dbReference type="PROSITE-ProRule" id="PRU00277"/>
    </source>
</evidence>
<evidence type="ECO:0000313" key="8">
    <source>
        <dbReference type="EMBL" id="KAK3251158.1"/>
    </source>
</evidence>
<comment type="catalytic activity">
    <reaction evidence="1 5">
        <text>[protein]-peptidylproline (omega=180) = [protein]-peptidylproline (omega=0)</text>
        <dbReference type="Rhea" id="RHEA:16237"/>
        <dbReference type="Rhea" id="RHEA-COMP:10747"/>
        <dbReference type="Rhea" id="RHEA-COMP:10748"/>
        <dbReference type="ChEBI" id="CHEBI:83833"/>
        <dbReference type="ChEBI" id="CHEBI:83834"/>
        <dbReference type="EC" id="5.2.1.8"/>
    </reaction>
</comment>
<dbReference type="EC" id="5.2.1.8" evidence="2 5"/>
<evidence type="ECO:0000313" key="9">
    <source>
        <dbReference type="Proteomes" id="UP001190700"/>
    </source>
</evidence>
<keyword evidence="6" id="KW-0732">Signal</keyword>
<reference evidence="8 9" key="1">
    <citation type="journal article" date="2015" name="Genome Biol. Evol.">
        <title>Comparative Genomics of a Bacterivorous Green Alga Reveals Evolutionary Causalities and Consequences of Phago-Mixotrophic Mode of Nutrition.</title>
        <authorList>
            <person name="Burns J.A."/>
            <person name="Paasch A."/>
            <person name="Narechania A."/>
            <person name="Kim E."/>
        </authorList>
    </citation>
    <scope>NUCLEOTIDE SEQUENCE [LARGE SCALE GENOMIC DNA]</scope>
    <source>
        <strain evidence="8 9">PLY_AMNH</strain>
    </source>
</reference>
<organism evidence="8 9">
    <name type="scientific">Cymbomonas tetramitiformis</name>
    <dbReference type="NCBI Taxonomy" id="36881"/>
    <lineage>
        <taxon>Eukaryota</taxon>
        <taxon>Viridiplantae</taxon>
        <taxon>Chlorophyta</taxon>
        <taxon>Pyramimonadophyceae</taxon>
        <taxon>Pyramimonadales</taxon>
        <taxon>Pyramimonadaceae</taxon>
        <taxon>Cymbomonas</taxon>
    </lineage>
</organism>
<dbReference type="AlphaFoldDB" id="A0AAE0CA03"/>
<feature type="signal peptide" evidence="6">
    <location>
        <begin position="1"/>
        <end position="26"/>
    </location>
</feature>
<dbReference type="GO" id="GO:0005783">
    <property type="term" value="C:endoplasmic reticulum"/>
    <property type="evidence" value="ECO:0007669"/>
    <property type="project" value="TreeGrafter"/>
</dbReference>
<keyword evidence="4 5" id="KW-0413">Isomerase</keyword>
<dbReference type="Proteomes" id="UP001190700">
    <property type="component" value="Unassembled WGS sequence"/>
</dbReference>
<evidence type="ECO:0000256" key="6">
    <source>
        <dbReference type="SAM" id="SignalP"/>
    </source>
</evidence>
<dbReference type="SUPFAM" id="SSF54534">
    <property type="entry name" value="FKBP-like"/>
    <property type="match status" value="1"/>
</dbReference>
<evidence type="ECO:0000256" key="4">
    <source>
        <dbReference type="ARBA" id="ARBA00023235"/>
    </source>
</evidence>
<comment type="caution">
    <text evidence="8">The sequence shown here is derived from an EMBL/GenBank/DDBJ whole genome shotgun (WGS) entry which is preliminary data.</text>
</comment>
<name>A0AAE0CA03_9CHLO</name>
<evidence type="ECO:0000256" key="3">
    <source>
        <dbReference type="ARBA" id="ARBA00023110"/>
    </source>
</evidence>
<keyword evidence="9" id="KW-1185">Reference proteome</keyword>
<dbReference type="GO" id="GO:0003755">
    <property type="term" value="F:peptidyl-prolyl cis-trans isomerase activity"/>
    <property type="evidence" value="ECO:0007669"/>
    <property type="project" value="UniProtKB-KW"/>
</dbReference>
<dbReference type="Gene3D" id="3.10.50.40">
    <property type="match status" value="1"/>
</dbReference>
<dbReference type="EMBL" id="LGRX02026233">
    <property type="protein sequence ID" value="KAK3251158.1"/>
    <property type="molecule type" value="Genomic_DNA"/>
</dbReference>
<feature type="domain" description="PPIase FKBP-type" evidence="7">
    <location>
        <begin position="56"/>
        <end position="144"/>
    </location>
</feature>
<gene>
    <name evidence="8" type="ORF">CYMTET_39496</name>
</gene>